<feature type="region of interest" description="Disordered" evidence="1">
    <location>
        <begin position="138"/>
        <end position="203"/>
    </location>
</feature>
<reference evidence="2" key="1">
    <citation type="journal article" date="2022" name="bioRxiv">
        <title>Sequencing and chromosome-scale assembly of the giantPleurodeles waltlgenome.</title>
        <authorList>
            <person name="Brown T."/>
            <person name="Elewa A."/>
            <person name="Iarovenko S."/>
            <person name="Subramanian E."/>
            <person name="Araus A.J."/>
            <person name="Petzold A."/>
            <person name="Susuki M."/>
            <person name="Suzuki K.-i.T."/>
            <person name="Hayashi T."/>
            <person name="Toyoda A."/>
            <person name="Oliveira C."/>
            <person name="Osipova E."/>
            <person name="Leigh N.D."/>
            <person name="Simon A."/>
            <person name="Yun M.H."/>
        </authorList>
    </citation>
    <scope>NUCLEOTIDE SEQUENCE</scope>
    <source>
        <strain evidence="2">20211129_DDA</strain>
        <tissue evidence="2">Liver</tissue>
    </source>
</reference>
<comment type="caution">
    <text evidence="2">The sequence shown here is derived from an EMBL/GenBank/DDBJ whole genome shotgun (WGS) entry which is preliminary data.</text>
</comment>
<dbReference type="AlphaFoldDB" id="A0AAV7QVQ1"/>
<evidence type="ECO:0000256" key="1">
    <source>
        <dbReference type="SAM" id="MobiDB-lite"/>
    </source>
</evidence>
<feature type="compositionally biased region" description="Polar residues" evidence="1">
    <location>
        <begin position="90"/>
        <end position="99"/>
    </location>
</feature>
<evidence type="ECO:0000313" key="3">
    <source>
        <dbReference type="Proteomes" id="UP001066276"/>
    </source>
</evidence>
<organism evidence="2 3">
    <name type="scientific">Pleurodeles waltl</name>
    <name type="common">Iberian ribbed newt</name>
    <dbReference type="NCBI Taxonomy" id="8319"/>
    <lineage>
        <taxon>Eukaryota</taxon>
        <taxon>Metazoa</taxon>
        <taxon>Chordata</taxon>
        <taxon>Craniata</taxon>
        <taxon>Vertebrata</taxon>
        <taxon>Euteleostomi</taxon>
        <taxon>Amphibia</taxon>
        <taxon>Batrachia</taxon>
        <taxon>Caudata</taxon>
        <taxon>Salamandroidea</taxon>
        <taxon>Salamandridae</taxon>
        <taxon>Pleurodelinae</taxon>
        <taxon>Pleurodeles</taxon>
    </lineage>
</organism>
<keyword evidence="3" id="KW-1185">Reference proteome</keyword>
<gene>
    <name evidence="2" type="ORF">NDU88_010910</name>
</gene>
<dbReference type="Proteomes" id="UP001066276">
    <property type="component" value="Chromosome 6"/>
</dbReference>
<evidence type="ECO:0000313" key="2">
    <source>
        <dbReference type="EMBL" id="KAJ1144612.1"/>
    </source>
</evidence>
<dbReference type="EMBL" id="JANPWB010000010">
    <property type="protein sequence ID" value="KAJ1144612.1"/>
    <property type="molecule type" value="Genomic_DNA"/>
</dbReference>
<feature type="compositionally biased region" description="Polar residues" evidence="1">
    <location>
        <begin position="138"/>
        <end position="154"/>
    </location>
</feature>
<accession>A0AAV7QVQ1</accession>
<feature type="region of interest" description="Disordered" evidence="1">
    <location>
        <begin position="82"/>
        <end position="116"/>
    </location>
</feature>
<proteinExistence type="predicted"/>
<protein>
    <submittedName>
        <fullName evidence="2">Uncharacterized protein</fullName>
    </submittedName>
</protein>
<sequence length="288" mass="29224">MGPAYVAATVPLSDGYSPPPVPTKQVCSLPSQNASAGHFLGVSCQLPLHSVSAVSPRCAISPRGAGVLGCLSSAQHKSADLSSAPEVAATPTSSGSINHPASAGPLPREGEQGQAVAPLTSGGASWFPKGVPAACSRGSGNLSSASGCSQSPTSWAPLPGRRPSTRHARAWGSGCRPLDLQGGRAAPPTSGPGEDPGCPSSAARVPLMSARGPSQPAAPHLHRRPRHPTQARGFKAELQCAPRPLILRHAGGPWGDQFHLRRPAPGQALPIWSDCPAGSRGGPFIRIA</sequence>
<name>A0AAV7QVQ1_PLEWA</name>